<evidence type="ECO:0000256" key="1">
    <source>
        <dbReference type="SAM" id="SignalP"/>
    </source>
</evidence>
<dbReference type="InterPro" id="IPR008969">
    <property type="entry name" value="CarboxyPept-like_regulatory"/>
</dbReference>
<dbReference type="STRING" id="332977.SAMN05421740_10384"/>
<organism evidence="2 3">
    <name type="scientific">Parapedobacter koreensis</name>
    <dbReference type="NCBI Taxonomy" id="332977"/>
    <lineage>
        <taxon>Bacteria</taxon>
        <taxon>Pseudomonadati</taxon>
        <taxon>Bacteroidota</taxon>
        <taxon>Sphingobacteriia</taxon>
        <taxon>Sphingobacteriales</taxon>
        <taxon>Sphingobacteriaceae</taxon>
        <taxon>Parapedobacter</taxon>
    </lineage>
</organism>
<keyword evidence="1" id="KW-0732">Signal</keyword>
<feature type="signal peptide" evidence="1">
    <location>
        <begin position="1"/>
        <end position="21"/>
    </location>
</feature>
<dbReference type="Gene3D" id="2.60.40.1120">
    <property type="entry name" value="Carboxypeptidase-like, regulatory domain"/>
    <property type="match status" value="1"/>
</dbReference>
<dbReference type="Pfam" id="PF13715">
    <property type="entry name" value="CarbopepD_reg_2"/>
    <property type="match status" value="1"/>
</dbReference>
<dbReference type="SUPFAM" id="SSF49464">
    <property type="entry name" value="Carboxypeptidase regulatory domain-like"/>
    <property type="match status" value="1"/>
</dbReference>
<dbReference type="EMBL" id="FNZR01000003">
    <property type="protein sequence ID" value="SEK95490.1"/>
    <property type="molecule type" value="Genomic_DNA"/>
</dbReference>
<dbReference type="AlphaFoldDB" id="A0A1H7L9K1"/>
<name>A0A1H7L9K1_9SPHI</name>
<evidence type="ECO:0000313" key="3">
    <source>
        <dbReference type="Proteomes" id="UP000198916"/>
    </source>
</evidence>
<dbReference type="Proteomes" id="UP000198916">
    <property type="component" value="Unassembled WGS sequence"/>
</dbReference>
<sequence>MINRTYRYLSLLLFGFNMVHGQTAVTGIVKDGSNGAPLSYVNIGILNKGEGTVSGKDGRFSIPLNEQHNGDTIRISYIGYQSQDYLVSDFRKHIVQQPEVILMPKSIQLPEIAISNKKRKLHILGNETSASGSNAGFTSKDLGTEMGLRLKIKRPTYLKTFHAIIQENNYGALKFRLNIYDIKNGKPGNIILNENIVIETSPRQTGPLVVDLTPYNLTYDDDVIVTLEWIEGVGDGRLFFSAKFLGSALLARETSQAVWERVNIVGIGFWIDAES</sequence>
<accession>A0A1H7L9K1</accession>
<keyword evidence="3" id="KW-1185">Reference proteome</keyword>
<dbReference type="RefSeq" id="WP_090604467.1">
    <property type="nucleotide sequence ID" value="NZ_FNZR01000003.1"/>
</dbReference>
<gene>
    <name evidence="2" type="ORF">SAMN05421740_10384</name>
</gene>
<proteinExistence type="predicted"/>
<dbReference type="OrthoDB" id="2247630at2"/>
<reference evidence="3" key="1">
    <citation type="submission" date="2016-10" db="EMBL/GenBank/DDBJ databases">
        <authorList>
            <person name="Varghese N."/>
            <person name="Submissions S."/>
        </authorList>
    </citation>
    <scope>NUCLEOTIDE SEQUENCE [LARGE SCALE GENOMIC DNA]</scope>
    <source>
        <strain evidence="3">Jip14</strain>
    </source>
</reference>
<evidence type="ECO:0000313" key="2">
    <source>
        <dbReference type="EMBL" id="SEK95490.1"/>
    </source>
</evidence>
<feature type="chain" id="PRO_5011587892" evidence="1">
    <location>
        <begin position="22"/>
        <end position="275"/>
    </location>
</feature>
<protein>
    <submittedName>
        <fullName evidence="2">CarboxypepD_reg-like domain-containing protein</fullName>
    </submittedName>
</protein>